<protein>
    <submittedName>
        <fullName evidence="5">Hemerythrin</fullName>
    </submittedName>
</protein>
<dbReference type="SUPFAM" id="SSF47188">
    <property type="entry name" value="Hemerythrin-like"/>
    <property type="match status" value="1"/>
</dbReference>
<evidence type="ECO:0000313" key="6">
    <source>
        <dbReference type="Proteomes" id="UP000574067"/>
    </source>
</evidence>
<evidence type="ECO:0000256" key="3">
    <source>
        <dbReference type="ARBA" id="ARBA00023004"/>
    </source>
</evidence>
<dbReference type="Pfam" id="PF01814">
    <property type="entry name" value="Hemerythrin"/>
    <property type="match status" value="1"/>
</dbReference>
<accession>A0A848F8C2</accession>
<dbReference type="AlphaFoldDB" id="A0A848F8C2"/>
<keyword evidence="2" id="KW-0479">Metal-binding</keyword>
<comment type="similarity">
    <text evidence="1">Belongs to the hemerythrin family.</text>
</comment>
<dbReference type="InterPro" id="IPR012827">
    <property type="entry name" value="Hemerythrin_metal-bd"/>
</dbReference>
<keyword evidence="3" id="KW-0408">Iron</keyword>
<dbReference type="Gene3D" id="1.20.120.50">
    <property type="entry name" value="Hemerythrin-like"/>
    <property type="match status" value="1"/>
</dbReference>
<organism evidence="5 6">
    <name type="scientific">Azohydromonas caseinilytica</name>
    <dbReference type="NCBI Taxonomy" id="2728836"/>
    <lineage>
        <taxon>Bacteria</taxon>
        <taxon>Pseudomonadati</taxon>
        <taxon>Pseudomonadota</taxon>
        <taxon>Betaproteobacteria</taxon>
        <taxon>Burkholderiales</taxon>
        <taxon>Sphaerotilaceae</taxon>
        <taxon>Azohydromonas</taxon>
    </lineage>
</organism>
<proteinExistence type="inferred from homology"/>
<dbReference type="InterPro" id="IPR012312">
    <property type="entry name" value="Hemerythrin-like"/>
</dbReference>
<dbReference type="CDD" id="cd12107">
    <property type="entry name" value="Hemerythrin"/>
    <property type="match status" value="1"/>
</dbReference>
<reference evidence="5 6" key="1">
    <citation type="submission" date="2020-04" db="EMBL/GenBank/DDBJ databases">
        <title>Azohydromonas sp. isolated from soil.</title>
        <authorList>
            <person name="Dahal R.H."/>
        </authorList>
    </citation>
    <scope>NUCLEOTIDE SEQUENCE [LARGE SCALE GENOMIC DNA]</scope>
    <source>
        <strain evidence="5 6">G-1-1-14</strain>
    </source>
</reference>
<evidence type="ECO:0000256" key="2">
    <source>
        <dbReference type="ARBA" id="ARBA00022723"/>
    </source>
</evidence>
<name>A0A848F8C2_9BURK</name>
<dbReference type="RefSeq" id="WP_169159694.1">
    <property type="nucleotide sequence ID" value="NZ_JABBFW010000004.1"/>
</dbReference>
<sequence>MPTLTWSDALALQQPQMDDTHQEFVDLLAAAEAALDAEPAVLLQRFQELLDHTIEHFGQEDRWMAATGFATENCHSFQHAAVLQVMRNVVALASTEGDFAPLRQAVAELAQWFPGHAQMMDAGLAFHMEQVGFDPATGLCREPVTEGALTGCGSTSCST</sequence>
<keyword evidence="6" id="KW-1185">Reference proteome</keyword>
<evidence type="ECO:0000256" key="1">
    <source>
        <dbReference type="ARBA" id="ARBA00010587"/>
    </source>
</evidence>
<dbReference type="GO" id="GO:0046872">
    <property type="term" value="F:metal ion binding"/>
    <property type="evidence" value="ECO:0007669"/>
    <property type="project" value="UniProtKB-KW"/>
</dbReference>
<dbReference type="InterPro" id="IPR035938">
    <property type="entry name" value="Hemerythrin-like_sf"/>
</dbReference>
<dbReference type="Proteomes" id="UP000574067">
    <property type="component" value="Unassembled WGS sequence"/>
</dbReference>
<dbReference type="EMBL" id="JABBFW010000004">
    <property type="protein sequence ID" value="NML14779.1"/>
    <property type="molecule type" value="Genomic_DNA"/>
</dbReference>
<comment type="caution">
    <text evidence="5">The sequence shown here is derived from an EMBL/GenBank/DDBJ whole genome shotgun (WGS) entry which is preliminary data.</text>
</comment>
<feature type="domain" description="Hemerythrin-like" evidence="4">
    <location>
        <begin position="16"/>
        <end position="123"/>
    </location>
</feature>
<evidence type="ECO:0000313" key="5">
    <source>
        <dbReference type="EMBL" id="NML14779.1"/>
    </source>
</evidence>
<gene>
    <name evidence="5" type="ORF">HHL10_07300</name>
</gene>
<evidence type="ECO:0000259" key="4">
    <source>
        <dbReference type="Pfam" id="PF01814"/>
    </source>
</evidence>
<dbReference type="NCBIfam" id="TIGR02481">
    <property type="entry name" value="hemeryth_dom"/>
    <property type="match status" value="1"/>
</dbReference>